<dbReference type="NCBIfam" id="TIGR01782">
    <property type="entry name" value="TonB-Xanth-Caul"/>
    <property type="match status" value="1"/>
</dbReference>
<protein>
    <submittedName>
        <fullName evidence="15">TonB-dependent receptor</fullName>
    </submittedName>
</protein>
<dbReference type="SUPFAM" id="SSF56935">
    <property type="entry name" value="Porins"/>
    <property type="match status" value="1"/>
</dbReference>
<evidence type="ECO:0000256" key="8">
    <source>
        <dbReference type="ARBA" id="ARBA00023136"/>
    </source>
</evidence>
<evidence type="ECO:0000259" key="14">
    <source>
        <dbReference type="SMART" id="SM00965"/>
    </source>
</evidence>
<dbReference type="OrthoDB" id="5476657at2"/>
<dbReference type="InterPro" id="IPR036942">
    <property type="entry name" value="Beta-barrel_TonB_sf"/>
</dbReference>
<evidence type="ECO:0000256" key="11">
    <source>
        <dbReference type="RuleBase" id="RU003357"/>
    </source>
</evidence>
<evidence type="ECO:0000313" key="16">
    <source>
        <dbReference type="Proteomes" id="UP000216998"/>
    </source>
</evidence>
<dbReference type="PANTHER" id="PTHR40980:SF3">
    <property type="entry name" value="TONB-DEPENDENT RECEPTOR-LIKE BETA-BARREL DOMAIN-CONTAINING PROTEIN"/>
    <property type="match status" value="1"/>
</dbReference>
<comment type="caution">
    <text evidence="15">The sequence shown here is derived from an EMBL/GenBank/DDBJ whole genome shotgun (WGS) entry which is preliminary data.</text>
</comment>
<dbReference type="Gene3D" id="3.55.50.30">
    <property type="match status" value="1"/>
</dbReference>
<dbReference type="Pfam" id="PF00593">
    <property type="entry name" value="TonB_dep_Rec_b-barrel"/>
    <property type="match status" value="1"/>
</dbReference>
<gene>
    <name evidence="15" type="ORF">CHU95_11375</name>
</gene>
<keyword evidence="8 10" id="KW-0472">Membrane</keyword>
<dbReference type="InterPro" id="IPR037066">
    <property type="entry name" value="Plug_dom_sf"/>
</dbReference>
<keyword evidence="15" id="KW-0675">Receptor</keyword>
<feature type="signal peptide" evidence="13">
    <location>
        <begin position="1"/>
        <end position="34"/>
    </location>
</feature>
<evidence type="ECO:0000256" key="3">
    <source>
        <dbReference type="ARBA" id="ARBA00022452"/>
    </source>
</evidence>
<evidence type="ECO:0000256" key="4">
    <source>
        <dbReference type="ARBA" id="ARBA00022496"/>
    </source>
</evidence>
<keyword evidence="7 11" id="KW-0798">TonB box</keyword>
<evidence type="ECO:0000256" key="9">
    <source>
        <dbReference type="ARBA" id="ARBA00023237"/>
    </source>
</evidence>
<evidence type="ECO:0000256" key="5">
    <source>
        <dbReference type="ARBA" id="ARBA00022692"/>
    </source>
</evidence>
<reference evidence="15 16" key="1">
    <citation type="submission" date="2017-07" db="EMBL/GenBank/DDBJ databases">
        <title>Niveispirillum cyanobacteriorum sp. nov., isolated from cyanobacterial aggregates in a eutrophic lake.</title>
        <authorList>
            <person name="Cai H."/>
        </authorList>
    </citation>
    <scope>NUCLEOTIDE SEQUENCE [LARGE SCALE GENOMIC DNA]</scope>
    <source>
        <strain evidence="16">TH1-14</strain>
    </source>
</reference>
<dbReference type="Pfam" id="PF07715">
    <property type="entry name" value="Plug"/>
    <property type="match status" value="1"/>
</dbReference>
<dbReference type="AlphaFoldDB" id="A0A255YZK6"/>
<keyword evidence="9 10" id="KW-0998">Cell outer membrane</keyword>
<dbReference type="Gene3D" id="2.40.170.20">
    <property type="entry name" value="TonB-dependent receptor, beta-barrel domain"/>
    <property type="match status" value="1"/>
</dbReference>
<dbReference type="InterPro" id="IPR039426">
    <property type="entry name" value="TonB-dep_rcpt-like"/>
</dbReference>
<keyword evidence="2 10" id="KW-0813">Transport</keyword>
<comment type="similarity">
    <text evidence="10 11">Belongs to the TonB-dependent receptor family.</text>
</comment>
<feature type="region of interest" description="Disordered" evidence="12">
    <location>
        <begin position="357"/>
        <end position="377"/>
    </location>
</feature>
<dbReference type="PANTHER" id="PTHR40980">
    <property type="entry name" value="PLUG DOMAIN-CONTAINING PROTEIN"/>
    <property type="match status" value="1"/>
</dbReference>
<evidence type="ECO:0000313" key="15">
    <source>
        <dbReference type="EMBL" id="OYQ34652.1"/>
    </source>
</evidence>
<dbReference type="Gene3D" id="2.170.130.10">
    <property type="entry name" value="TonB-dependent receptor, plug domain"/>
    <property type="match status" value="1"/>
</dbReference>
<evidence type="ECO:0000256" key="1">
    <source>
        <dbReference type="ARBA" id="ARBA00004571"/>
    </source>
</evidence>
<dbReference type="Pfam" id="PF07660">
    <property type="entry name" value="STN"/>
    <property type="match status" value="1"/>
</dbReference>
<dbReference type="EMBL" id="NOXU01000028">
    <property type="protein sequence ID" value="OYQ34652.1"/>
    <property type="molecule type" value="Genomic_DNA"/>
</dbReference>
<dbReference type="InterPro" id="IPR000531">
    <property type="entry name" value="Beta-barrel_TonB"/>
</dbReference>
<keyword evidence="6" id="KW-0408">Iron</keyword>
<sequence length="984" mass="107094">MAAPAFLGGKDVKTIRIALLAGVALAPLSPAVSAALAQQPTMASSNLSIPAGDLAGALDRFSRQTGLQVMADPSLLSGKRTQGVNGPVAIQAGLRQLLAGTGLDFQLDGETVLLLRQAASATPASAPFSASVQPQVAAAPELEEIIVTGFKGSITRALDIKREANSIVDAISAEDIGKFPSQNIAEALQRVPGISIVRDRGEGLFVRVRGLGANFQTTTLNGRSAAVNENVRDSGQSGRQFRFDTLPSELVSRVDVIKSPTAALDEGAIGGIVDVRTFRPLDLKDTEHAFSATLSYPELADKLDTRFSGLTSWRNEERTFGVLLAAVYDQRSMRQDRAMNGGWSYLPAGIDTNGDRVADSGPIYRSASTRPTLEQEERERIGLSGAVQWFPTPDIDINLDLAYTDLDIKYDELTYSADFNWAQLVPNTAVIREGVLVAGTVGASSQIGREQSDLAHENLQAGLNGAFRFGDGWTLTADTAYSRAYSDTPTPIRRSRVLGPVGNVAFEYFPAGDQVHNLRFVTANLNSPATLPGRRLEWRVNDSLDTEKAGQIDLEKELGWGPVSAVQAGVKYRDRLRDYDRRDLTITRDRNGRSITGTFYGPEYYETSFLVDDFLGQTSATLPREWVVPNGDKFFELMDPALINQPLARADLRNSYRITERIKSAYIMADLDGEVAGLPVRGNAGVRVAGTKQVSAGHADDGRKADPVRFEKDYTDILPSANLAVDLTDDLVSRVSVAKVITRPSLADLAPRLTLNSSDRIFTAVGGNPNLEPFEAWQYDATLEWYFAPSSALIGGLFYKDIGTFMTTRKSTLVVDGVDYELSARVNGGDASIKGVEIAYQQTFDMLPEPFNGLGLLANYTFTDTEATYFDGTRIIKDDLENVARHSFNLTGFYENGPIGLRLSYSWRGDVLAQVGTNGLENANDKAFGSLDGNVTWQINDNLTLVAEAMNITDEAQWQFVADDLFSRYDYYGRTLTLGLRAKF</sequence>
<comment type="subcellular location">
    <subcellularLocation>
        <location evidence="1 10">Cell outer membrane</location>
        <topology evidence="1 10">Multi-pass membrane protein</topology>
    </subcellularLocation>
</comment>
<feature type="domain" description="Secretin/TonB short N-terminal" evidence="14">
    <location>
        <begin position="67"/>
        <end position="117"/>
    </location>
</feature>
<dbReference type="CDD" id="cd01347">
    <property type="entry name" value="ligand_gated_channel"/>
    <property type="match status" value="1"/>
</dbReference>
<keyword evidence="3 10" id="KW-1134">Transmembrane beta strand</keyword>
<dbReference type="InterPro" id="IPR011662">
    <property type="entry name" value="Secretin/TonB_short_N"/>
</dbReference>
<dbReference type="PROSITE" id="PS52016">
    <property type="entry name" value="TONB_DEPENDENT_REC_3"/>
    <property type="match status" value="1"/>
</dbReference>
<evidence type="ECO:0000256" key="13">
    <source>
        <dbReference type="SAM" id="SignalP"/>
    </source>
</evidence>
<dbReference type="InterPro" id="IPR010104">
    <property type="entry name" value="TonB_rcpt_bac"/>
</dbReference>
<feature type="chain" id="PRO_5012220127" evidence="13">
    <location>
        <begin position="35"/>
        <end position="984"/>
    </location>
</feature>
<dbReference type="Proteomes" id="UP000216998">
    <property type="component" value="Unassembled WGS sequence"/>
</dbReference>
<name>A0A255YZK6_9PROT</name>
<dbReference type="InterPro" id="IPR012910">
    <property type="entry name" value="Plug_dom"/>
</dbReference>
<dbReference type="GO" id="GO:0009279">
    <property type="term" value="C:cell outer membrane"/>
    <property type="evidence" value="ECO:0007669"/>
    <property type="project" value="UniProtKB-SubCell"/>
</dbReference>
<evidence type="ECO:0000256" key="7">
    <source>
        <dbReference type="ARBA" id="ARBA00023077"/>
    </source>
</evidence>
<keyword evidence="13" id="KW-0732">Signal</keyword>
<dbReference type="GO" id="GO:0006826">
    <property type="term" value="P:iron ion transport"/>
    <property type="evidence" value="ECO:0007669"/>
    <property type="project" value="UniProtKB-KW"/>
</dbReference>
<evidence type="ECO:0000256" key="12">
    <source>
        <dbReference type="SAM" id="MobiDB-lite"/>
    </source>
</evidence>
<proteinExistence type="inferred from homology"/>
<accession>A0A255YZK6</accession>
<evidence type="ECO:0000256" key="10">
    <source>
        <dbReference type="PROSITE-ProRule" id="PRU01360"/>
    </source>
</evidence>
<keyword evidence="4" id="KW-0406">Ion transport</keyword>
<evidence type="ECO:0000256" key="2">
    <source>
        <dbReference type="ARBA" id="ARBA00022448"/>
    </source>
</evidence>
<keyword evidence="5 10" id="KW-0812">Transmembrane</keyword>
<organism evidence="15 16">
    <name type="scientific">Niveispirillum lacus</name>
    <dbReference type="NCBI Taxonomy" id="1981099"/>
    <lineage>
        <taxon>Bacteria</taxon>
        <taxon>Pseudomonadati</taxon>
        <taxon>Pseudomonadota</taxon>
        <taxon>Alphaproteobacteria</taxon>
        <taxon>Rhodospirillales</taxon>
        <taxon>Azospirillaceae</taxon>
        <taxon>Niveispirillum</taxon>
    </lineage>
</organism>
<keyword evidence="4" id="KW-0410">Iron transport</keyword>
<evidence type="ECO:0000256" key="6">
    <source>
        <dbReference type="ARBA" id="ARBA00023004"/>
    </source>
</evidence>
<dbReference type="SMART" id="SM00965">
    <property type="entry name" value="STN"/>
    <property type="match status" value="1"/>
</dbReference>
<keyword evidence="16" id="KW-1185">Reference proteome</keyword>